<organism evidence="2 3">
    <name type="scientific">Paenibacillus albiflavus</name>
    <dbReference type="NCBI Taxonomy" id="2545760"/>
    <lineage>
        <taxon>Bacteria</taxon>
        <taxon>Bacillati</taxon>
        <taxon>Bacillota</taxon>
        <taxon>Bacilli</taxon>
        <taxon>Bacillales</taxon>
        <taxon>Paenibacillaceae</taxon>
        <taxon>Paenibacillus</taxon>
    </lineage>
</organism>
<dbReference type="SUPFAM" id="SSF53448">
    <property type="entry name" value="Nucleotide-diphospho-sugar transferases"/>
    <property type="match status" value="1"/>
</dbReference>
<sequence length="213" mass="23625">MRENKIVGIYLAAGQSTRMGSDKLGLPIGPMNLGNYALTAALNSRLDYVCIIAKDIAPSWIDSSIFHQNSFKSKWSITCCPEAQLGQAYSLRCGIQAAIAMEAKAAMILLADQPFITTEMINELLIRFQTHSVDDSISFIASSYDGLARPPVIFDQMMFPDLLQLQNDQGARHLIRKGQSGLCVDFPNPDLFMDVDTADDYRVLLEKLALWKS</sequence>
<dbReference type="PANTHER" id="PTHR43777">
    <property type="entry name" value="MOLYBDENUM COFACTOR CYTIDYLYLTRANSFERASE"/>
    <property type="match status" value="1"/>
</dbReference>
<evidence type="ECO:0000313" key="2">
    <source>
        <dbReference type="EMBL" id="TCZ81104.1"/>
    </source>
</evidence>
<comment type="caution">
    <text evidence="2">The sequence shown here is derived from an EMBL/GenBank/DDBJ whole genome shotgun (WGS) entry which is preliminary data.</text>
</comment>
<evidence type="ECO:0000259" key="1">
    <source>
        <dbReference type="Pfam" id="PF12804"/>
    </source>
</evidence>
<dbReference type="InterPro" id="IPR029044">
    <property type="entry name" value="Nucleotide-diphossugar_trans"/>
</dbReference>
<feature type="domain" description="MobA-like NTP transferase" evidence="1">
    <location>
        <begin position="8"/>
        <end position="178"/>
    </location>
</feature>
<dbReference type="OrthoDB" id="285216at2"/>
<dbReference type="AlphaFoldDB" id="A0A4R4ELG8"/>
<proteinExistence type="predicted"/>
<keyword evidence="2" id="KW-0808">Transferase</keyword>
<dbReference type="EMBL" id="SKFG01000001">
    <property type="protein sequence ID" value="TCZ81104.1"/>
    <property type="molecule type" value="Genomic_DNA"/>
</dbReference>
<dbReference type="GO" id="GO:0016779">
    <property type="term" value="F:nucleotidyltransferase activity"/>
    <property type="evidence" value="ECO:0007669"/>
    <property type="project" value="UniProtKB-ARBA"/>
</dbReference>
<protein>
    <submittedName>
        <fullName evidence="2">Nucleotidyltransferase family protein</fullName>
    </submittedName>
</protein>
<accession>A0A4R4ELG8</accession>
<dbReference type="Pfam" id="PF12804">
    <property type="entry name" value="NTP_transf_3"/>
    <property type="match status" value="1"/>
</dbReference>
<name>A0A4R4ELG8_9BACL</name>
<dbReference type="Gene3D" id="3.90.550.10">
    <property type="entry name" value="Spore Coat Polysaccharide Biosynthesis Protein SpsA, Chain A"/>
    <property type="match status" value="1"/>
</dbReference>
<dbReference type="Proteomes" id="UP000295418">
    <property type="component" value="Unassembled WGS sequence"/>
</dbReference>
<dbReference type="CDD" id="cd04182">
    <property type="entry name" value="GT_2_like_f"/>
    <property type="match status" value="1"/>
</dbReference>
<keyword evidence="3" id="KW-1185">Reference proteome</keyword>
<evidence type="ECO:0000313" key="3">
    <source>
        <dbReference type="Proteomes" id="UP000295418"/>
    </source>
</evidence>
<dbReference type="RefSeq" id="WP_132416064.1">
    <property type="nucleotide sequence ID" value="NZ_SKFG01000001.1"/>
</dbReference>
<gene>
    <name evidence="2" type="ORF">E0485_02155</name>
</gene>
<reference evidence="2 3" key="1">
    <citation type="submission" date="2019-03" db="EMBL/GenBank/DDBJ databases">
        <authorList>
            <person name="Kim M.K.M."/>
        </authorList>
    </citation>
    <scope>NUCLEOTIDE SEQUENCE [LARGE SCALE GENOMIC DNA]</scope>
    <source>
        <strain evidence="2 3">18JY21-1</strain>
    </source>
</reference>
<dbReference type="PANTHER" id="PTHR43777:SF1">
    <property type="entry name" value="MOLYBDENUM COFACTOR CYTIDYLYLTRANSFERASE"/>
    <property type="match status" value="1"/>
</dbReference>
<dbReference type="InterPro" id="IPR025877">
    <property type="entry name" value="MobA-like_NTP_Trfase"/>
</dbReference>